<organism evidence="4 5">
    <name type="scientific">Limisphaera ngatamarikiensis</name>
    <dbReference type="NCBI Taxonomy" id="1324935"/>
    <lineage>
        <taxon>Bacteria</taxon>
        <taxon>Pseudomonadati</taxon>
        <taxon>Verrucomicrobiota</taxon>
        <taxon>Verrucomicrobiia</taxon>
        <taxon>Limisphaerales</taxon>
        <taxon>Limisphaeraceae</taxon>
        <taxon>Limisphaera</taxon>
    </lineage>
</organism>
<evidence type="ECO:0000256" key="2">
    <source>
        <dbReference type="HAMAP-Rule" id="MF_01805"/>
    </source>
</evidence>
<accession>A0A6M1REL7</accession>
<dbReference type="GO" id="GO:0051301">
    <property type="term" value="P:cell division"/>
    <property type="evidence" value="ECO:0007669"/>
    <property type="project" value="UniProtKB-KW"/>
</dbReference>
<dbReference type="EMBL" id="JAAKYA010000006">
    <property type="protein sequence ID" value="NGO38026.1"/>
    <property type="molecule type" value="Genomic_DNA"/>
</dbReference>
<comment type="subunit">
    <text evidence="2">Component of a cohesin-like complex composed of ScpA, ScpB and the Smc homodimer, in which ScpA and ScpB bind to the head domain of Smc. The presence of the three proteins is required for the association of the complex with DNA.</text>
</comment>
<dbReference type="AlphaFoldDB" id="A0A6M1REL7"/>
<keyword evidence="2" id="KW-0132">Cell division</keyword>
<dbReference type="Gene3D" id="6.10.250.2410">
    <property type="match status" value="1"/>
</dbReference>
<proteinExistence type="inferred from homology"/>
<dbReference type="InterPro" id="IPR023093">
    <property type="entry name" value="ScpA-like_C"/>
</dbReference>
<keyword evidence="2" id="KW-0159">Chromosome partition</keyword>
<dbReference type="GO" id="GO:0006260">
    <property type="term" value="P:DNA replication"/>
    <property type="evidence" value="ECO:0007669"/>
    <property type="project" value="UniProtKB-UniRule"/>
</dbReference>
<evidence type="ECO:0000256" key="3">
    <source>
        <dbReference type="SAM" id="MobiDB-lite"/>
    </source>
</evidence>
<dbReference type="Pfam" id="PF02616">
    <property type="entry name" value="SMC_ScpA"/>
    <property type="match status" value="1"/>
</dbReference>
<dbReference type="GO" id="GO:0007059">
    <property type="term" value="P:chromosome segregation"/>
    <property type="evidence" value="ECO:0007669"/>
    <property type="project" value="UniProtKB-UniRule"/>
</dbReference>
<dbReference type="Proteomes" id="UP000477311">
    <property type="component" value="Unassembled WGS sequence"/>
</dbReference>
<dbReference type="InterPro" id="IPR003768">
    <property type="entry name" value="ScpA"/>
</dbReference>
<keyword evidence="5" id="KW-1185">Reference proteome</keyword>
<comment type="similarity">
    <text evidence="2">Belongs to the ScpA family.</text>
</comment>
<gene>
    <name evidence="2" type="primary">scpA</name>
    <name evidence="4" type="ORF">G4L39_01255</name>
</gene>
<protein>
    <recommendedName>
        <fullName evidence="1 2">Segregation and condensation protein A</fullName>
    </recommendedName>
</protein>
<name>A0A6M1REL7_9BACT</name>
<feature type="region of interest" description="Disordered" evidence="3">
    <location>
        <begin position="248"/>
        <end position="278"/>
    </location>
</feature>
<dbReference type="GO" id="GO:0005737">
    <property type="term" value="C:cytoplasm"/>
    <property type="evidence" value="ECO:0007669"/>
    <property type="project" value="UniProtKB-SubCell"/>
</dbReference>
<comment type="caution">
    <text evidence="4">The sequence shown here is derived from an EMBL/GenBank/DDBJ whole genome shotgun (WGS) entry which is preliminary data.</text>
</comment>
<comment type="function">
    <text evidence="2">Participates in chromosomal partition during cell division. May act via the formation of a condensin-like complex containing Smc and ScpB that pull DNA away from mid-cell into both cell halves.</text>
</comment>
<evidence type="ECO:0000256" key="1">
    <source>
        <dbReference type="ARBA" id="ARBA00044777"/>
    </source>
</evidence>
<dbReference type="PANTHER" id="PTHR33969">
    <property type="entry name" value="SEGREGATION AND CONDENSATION PROTEIN A"/>
    <property type="match status" value="1"/>
</dbReference>
<comment type="subcellular location">
    <subcellularLocation>
        <location evidence="2">Cytoplasm</location>
    </subcellularLocation>
    <text evidence="2">Associated with two foci at the outer edges of the nucleoid region in young cells, and at four foci within both cell halves in older cells.</text>
</comment>
<reference evidence="4 5" key="1">
    <citation type="submission" date="2020-02" db="EMBL/GenBank/DDBJ databases">
        <title>Draft genome sequence of Limisphaera ngatamarikiensis NGM72.4T, a thermophilic Verrucomicrobia grouped in subdivision 3.</title>
        <authorList>
            <person name="Carere C.R."/>
            <person name="Steen J."/>
            <person name="Hugenholtz P."/>
            <person name="Stott M.B."/>
        </authorList>
    </citation>
    <scope>NUCLEOTIDE SEQUENCE [LARGE SCALE GENOMIC DNA]</scope>
    <source>
        <strain evidence="4 5">NGM72.4</strain>
    </source>
</reference>
<keyword evidence="2" id="KW-0963">Cytoplasm</keyword>
<dbReference type="Gene3D" id="1.10.10.580">
    <property type="entry name" value="Structural maintenance of chromosome 1. Chain E"/>
    <property type="match status" value="1"/>
</dbReference>
<sequence length="278" mass="31683">MAEYKVTFEVFEGPLDLLLYLIKRQEVDIYEVNLTRLADQFLEYLELMRQLDLEVAGEFIVMAATLLYIKSRELLPEDQQSLVEGEEEGPDPRWELIRQLVEYKKFKDAAVQLQELERHQESVFPHRPPPVRDLEPVTLPGPRATLFDLLTAVQQVLQRLALRQPPAEIVDDRWTVPGQMQLILRVLSDRPRVSFQALFGSMQHRAEVVATFLALLELMRLQQVAAFQREEFGEIELIRREPVAVETLPSGAVDPGGTAREPAGLETPSDTDSSATPV</sequence>
<dbReference type="PANTHER" id="PTHR33969:SF2">
    <property type="entry name" value="SEGREGATION AND CONDENSATION PROTEIN A"/>
    <property type="match status" value="1"/>
</dbReference>
<feature type="compositionally biased region" description="Polar residues" evidence="3">
    <location>
        <begin position="268"/>
        <end position="278"/>
    </location>
</feature>
<dbReference type="HAMAP" id="MF_01805">
    <property type="entry name" value="ScpA"/>
    <property type="match status" value="1"/>
</dbReference>
<dbReference type="RefSeq" id="WP_165105308.1">
    <property type="nucleotide sequence ID" value="NZ_JAAKYA010000006.1"/>
</dbReference>
<evidence type="ECO:0000313" key="5">
    <source>
        <dbReference type="Proteomes" id="UP000477311"/>
    </source>
</evidence>
<keyword evidence="2" id="KW-0131">Cell cycle</keyword>
<evidence type="ECO:0000313" key="4">
    <source>
        <dbReference type="EMBL" id="NGO38026.1"/>
    </source>
</evidence>